<feature type="domain" description="Hydantoinase A/oxoprolinase" evidence="1">
    <location>
        <begin position="23"/>
        <end position="131"/>
    </location>
</feature>
<gene>
    <name evidence="2" type="ORF">CVLEPA_LOCUS11080</name>
</gene>
<dbReference type="InterPro" id="IPR002821">
    <property type="entry name" value="Hydantoinase_A"/>
</dbReference>
<dbReference type="InterPro" id="IPR045079">
    <property type="entry name" value="Oxoprolinase-like"/>
</dbReference>
<sequence>MLVMLEISSSISTSLLPDWNAELNMDTVIAVDWSMLFFQSGMFVVGPKYACAHPGPTCYRKGDPLTVTDDNLFVGRYFPKIFGPDDNQCLDVDATRKVFEKLQGEINHFNSFETPGCDHLTLEEVAMELLDFSCAFFGPDAGFVSIASHIPNHLVSILDAMQYQMRSIEIAIVHVL</sequence>
<comment type="caution">
    <text evidence="2">The sequence shown here is derived from an EMBL/GenBank/DDBJ whole genome shotgun (WGS) entry which is preliminary data.</text>
</comment>
<dbReference type="PANTHER" id="PTHR11365">
    <property type="entry name" value="5-OXOPROLINASE RELATED"/>
    <property type="match status" value="1"/>
</dbReference>
<reference evidence="2 3" key="1">
    <citation type="submission" date="2024-02" db="EMBL/GenBank/DDBJ databases">
        <authorList>
            <person name="Daric V."/>
            <person name="Darras S."/>
        </authorList>
    </citation>
    <scope>NUCLEOTIDE SEQUENCE [LARGE SCALE GENOMIC DNA]</scope>
</reference>
<evidence type="ECO:0000313" key="2">
    <source>
        <dbReference type="EMBL" id="CAK8680842.1"/>
    </source>
</evidence>
<dbReference type="EMBL" id="CAWYQH010000079">
    <property type="protein sequence ID" value="CAK8680842.1"/>
    <property type="molecule type" value="Genomic_DNA"/>
</dbReference>
<protein>
    <recommendedName>
        <fullName evidence="1">Hydantoinase A/oxoprolinase domain-containing protein</fullName>
    </recommendedName>
</protein>
<dbReference type="Proteomes" id="UP001642483">
    <property type="component" value="Unassembled WGS sequence"/>
</dbReference>
<dbReference type="PANTHER" id="PTHR11365:SF2">
    <property type="entry name" value="5-OXOPROLINASE"/>
    <property type="match status" value="1"/>
</dbReference>
<evidence type="ECO:0000313" key="3">
    <source>
        <dbReference type="Proteomes" id="UP001642483"/>
    </source>
</evidence>
<evidence type="ECO:0000259" key="1">
    <source>
        <dbReference type="Pfam" id="PF01968"/>
    </source>
</evidence>
<proteinExistence type="predicted"/>
<keyword evidence="3" id="KW-1185">Reference proteome</keyword>
<dbReference type="Pfam" id="PF01968">
    <property type="entry name" value="Hydantoinase_A"/>
    <property type="match status" value="1"/>
</dbReference>
<accession>A0ABP0FQZ0</accession>
<organism evidence="2 3">
    <name type="scientific">Clavelina lepadiformis</name>
    <name type="common">Light-bulb sea squirt</name>
    <name type="synonym">Ascidia lepadiformis</name>
    <dbReference type="NCBI Taxonomy" id="159417"/>
    <lineage>
        <taxon>Eukaryota</taxon>
        <taxon>Metazoa</taxon>
        <taxon>Chordata</taxon>
        <taxon>Tunicata</taxon>
        <taxon>Ascidiacea</taxon>
        <taxon>Aplousobranchia</taxon>
        <taxon>Clavelinidae</taxon>
        <taxon>Clavelina</taxon>
    </lineage>
</organism>
<name>A0ABP0FQZ0_CLALP</name>